<feature type="signal peptide" evidence="2">
    <location>
        <begin position="1"/>
        <end position="22"/>
    </location>
</feature>
<organism evidence="3 4">
    <name type="scientific">Salinicola socius</name>
    <dbReference type="NCBI Taxonomy" id="404433"/>
    <lineage>
        <taxon>Bacteria</taxon>
        <taxon>Pseudomonadati</taxon>
        <taxon>Pseudomonadota</taxon>
        <taxon>Gammaproteobacteria</taxon>
        <taxon>Oceanospirillales</taxon>
        <taxon>Halomonadaceae</taxon>
        <taxon>Salinicola</taxon>
    </lineage>
</organism>
<evidence type="ECO:0000256" key="1">
    <source>
        <dbReference type="SAM" id="MobiDB-lite"/>
    </source>
</evidence>
<sequence length="111" mass="12097">MKTLGYCMTVVCVMNASLMGSVAWGSGADAQAPMNCANFRCHFGDVPKAAPPLIAAPFVSFYRDEVVKPMRPYHDWEPTARKLPNARAGRRNVAGQADKARGNEETSLSKH</sequence>
<accession>A0A1Q8SUK1</accession>
<feature type="compositionally biased region" description="Basic and acidic residues" evidence="1">
    <location>
        <begin position="98"/>
        <end position="111"/>
    </location>
</feature>
<evidence type="ECO:0000313" key="4">
    <source>
        <dbReference type="Proteomes" id="UP000186878"/>
    </source>
</evidence>
<dbReference type="OrthoDB" id="6183995at2"/>
<proteinExistence type="predicted"/>
<dbReference type="AlphaFoldDB" id="A0A1Q8SUK1"/>
<name>A0A1Q8SUK1_9GAMM</name>
<evidence type="ECO:0000313" key="3">
    <source>
        <dbReference type="EMBL" id="OLO05125.1"/>
    </source>
</evidence>
<dbReference type="Proteomes" id="UP000186878">
    <property type="component" value="Unassembled WGS sequence"/>
</dbReference>
<gene>
    <name evidence="3" type="ORF">BTW07_05800</name>
</gene>
<feature type="chain" id="PRO_5012344562" evidence="2">
    <location>
        <begin position="23"/>
        <end position="111"/>
    </location>
</feature>
<keyword evidence="2" id="KW-0732">Signal</keyword>
<keyword evidence="4" id="KW-1185">Reference proteome</keyword>
<dbReference type="EMBL" id="MSDO01000005">
    <property type="protein sequence ID" value="OLO05125.1"/>
    <property type="molecule type" value="Genomic_DNA"/>
</dbReference>
<feature type="region of interest" description="Disordered" evidence="1">
    <location>
        <begin position="75"/>
        <end position="111"/>
    </location>
</feature>
<evidence type="ECO:0000256" key="2">
    <source>
        <dbReference type="SAM" id="SignalP"/>
    </source>
</evidence>
<protein>
    <submittedName>
        <fullName evidence="3">Uncharacterized protein</fullName>
    </submittedName>
</protein>
<reference evidence="3 4" key="1">
    <citation type="submission" date="2016-12" db="EMBL/GenBank/DDBJ databases">
        <title>Draft genome sequences of strains Salinicola socius SMB35, Salinicola sp. MH3R3-1 and Chromohalobacter sp. SMB17 from the Verkhnekamsk potash mining region of Russia.</title>
        <authorList>
            <person name="Mavrodi D.V."/>
            <person name="Olsson B.E."/>
            <person name="Korsakova E.S."/>
            <person name="Pyankova A."/>
            <person name="Mavrodi O.V."/>
            <person name="Plotnikova E.G."/>
        </authorList>
    </citation>
    <scope>NUCLEOTIDE SEQUENCE [LARGE SCALE GENOMIC DNA]</scope>
    <source>
        <strain evidence="3 4">SMB35</strain>
    </source>
</reference>
<comment type="caution">
    <text evidence="3">The sequence shown here is derived from an EMBL/GenBank/DDBJ whole genome shotgun (WGS) entry which is preliminary data.</text>
</comment>
<dbReference type="RefSeq" id="WP_075569222.1">
    <property type="nucleotide sequence ID" value="NZ_MSDO01000005.1"/>
</dbReference>